<dbReference type="EMBL" id="JACHGJ010000008">
    <property type="protein sequence ID" value="MBB6481956.1"/>
    <property type="molecule type" value="Genomic_DNA"/>
</dbReference>
<comment type="caution">
    <text evidence="3">The sequence shown here is derived from an EMBL/GenBank/DDBJ whole genome shotgun (WGS) entry which is preliminary data.</text>
</comment>
<evidence type="ECO:0000256" key="2">
    <source>
        <dbReference type="SAM" id="Phobius"/>
    </source>
</evidence>
<gene>
    <name evidence="3" type="ORF">HNR50_003637</name>
</gene>
<evidence type="ECO:0000313" key="4">
    <source>
        <dbReference type="Proteomes" id="UP000587760"/>
    </source>
</evidence>
<keyword evidence="3" id="KW-0969">Cilium</keyword>
<sequence length="206" mass="23022">MASAAGNVLKIFLLLLLIAVLIVGGAIWFDYLGVIDAKEQLSPVTSLLGLKSPEVLEEVSQPIVLDRERMNMQIEALNLLRDELAKREAAVDLAEAEILQKQTELDEKEKALVEKEKSINDALNRYNNKQTNLEQNARYLEGMPPEDAVSIMMNMENLDVVDVLRTAERLAQEEGRNSLVSYWISLMTPEKGAAIQKLMADEPTVN</sequence>
<keyword evidence="2" id="KW-0472">Membrane</keyword>
<accession>A0A841REB3</accession>
<reference evidence="3 4" key="1">
    <citation type="submission" date="2020-08" db="EMBL/GenBank/DDBJ databases">
        <title>Genomic Encyclopedia of Type Strains, Phase IV (KMG-IV): sequencing the most valuable type-strain genomes for metagenomic binning, comparative biology and taxonomic classification.</title>
        <authorList>
            <person name="Goeker M."/>
        </authorList>
    </citation>
    <scope>NUCLEOTIDE SEQUENCE [LARGE SCALE GENOMIC DNA]</scope>
    <source>
        <strain evidence="3 4">DSM 2461</strain>
    </source>
</reference>
<proteinExistence type="predicted"/>
<dbReference type="AlphaFoldDB" id="A0A841REB3"/>
<evidence type="ECO:0000313" key="3">
    <source>
        <dbReference type="EMBL" id="MBB6481956.1"/>
    </source>
</evidence>
<dbReference type="RefSeq" id="WP_184748187.1">
    <property type="nucleotide sequence ID" value="NZ_JACHGJ010000008.1"/>
</dbReference>
<dbReference type="InterPro" id="IPR058225">
    <property type="entry name" value="FlbB-like"/>
</dbReference>
<evidence type="ECO:0000256" key="1">
    <source>
        <dbReference type="SAM" id="Coils"/>
    </source>
</evidence>
<keyword evidence="3" id="KW-0966">Cell projection</keyword>
<feature type="coiled-coil region" evidence="1">
    <location>
        <begin position="67"/>
        <end position="136"/>
    </location>
</feature>
<organism evidence="3 4">
    <name type="scientific">Spirochaeta isovalerica</name>
    <dbReference type="NCBI Taxonomy" id="150"/>
    <lineage>
        <taxon>Bacteria</taxon>
        <taxon>Pseudomonadati</taxon>
        <taxon>Spirochaetota</taxon>
        <taxon>Spirochaetia</taxon>
        <taxon>Spirochaetales</taxon>
        <taxon>Spirochaetaceae</taxon>
        <taxon>Spirochaeta</taxon>
    </lineage>
</organism>
<keyword evidence="1" id="KW-0175">Coiled coil</keyword>
<keyword evidence="4" id="KW-1185">Reference proteome</keyword>
<name>A0A841REB3_9SPIO</name>
<dbReference type="NCBIfam" id="NF047368">
    <property type="entry name" value="collar_FlbB"/>
    <property type="match status" value="1"/>
</dbReference>
<dbReference type="Proteomes" id="UP000587760">
    <property type="component" value="Unassembled WGS sequence"/>
</dbReference>
<protein>
    <submittedName>
        <fullName evidence="3">Flagellar protein FlbB</fullName>
    </submittedName>
</protein>
<keyword evidence="2" id="KW-1133">Transmembrane helix</keyword>
<keyword evidence="2" id="KW-0812">Transmembrane</keyword>
<feature type="transmembrane region" description="Helical" evidence="2">
    <location>
        <begin position="12"/>
        <end position="34"/>
    </location>
</feature>
<keyword evidence="3" id="KW-0282">Flagellum</keyword>